<proteinExistence type="predicted"/>
<dbReference type="PROSITE" id="PS00018">
    <property type="entry name" value="EF_HAND_1"/>
    <property type="match status" value="1"/>
</dbReference>
<evidence type="ECO:0000256" key="2">
    <source>
        <dbReference type="SAM" id="MobiDB-lite"/>
    </source>
</evidence>
<dbReference type="CDD" id="cd00051">
    <property type="entry name" value="EFh"/>
    <property type="match status" value="1"/>
</dbReference>
<feature type="region of interest" description="Disordered" evidence="2">
    <location>
        <begin position="10"/>
        <end position="39"/>
    </location>
</feature>
<feature type="domain" description="EF-hand" evidence="3">
    <location>
        <begin position="108"/>
        <end position="143"/>
    </location>
</feature>
<dbReference type="EMBL" id="LHPG02000005">
    <property type="protein sequence ID" value="PRW58091.1"/>
    <property type="molecule type" value="Genomic_DNA"/>
</dbReference>
<dbReference type="InterPro" id="IPR002048">
    <property type="entry name" value="EF_hand_dom"/>
</dbReference>
<comment type="caution">
    <text evidence="4">The sequence shown here is derived from an EMBL/GenBank/DDBJ whole genome shotgun (WGS) entry which is preliminary data.</text>
</comment>
<dbReference type="OrthoDB" id="504540at2759"/>
<evidence type="ECO:0000259" key="3">
    <source>
        <dbReference type="PROSITE" id="PS50222"/>
    </source>
</evidence>
<evidence type="ECO:0000313" key="4">
    <source>
        <dbReference type="EMBL" id="PRW58091.1"/>
    </source>
</evidence>
<evidence type="ECO:0000313" key="5">
    <source>
        <dbReference type="Proteomes" id="UP000239899"/>
    </source>
</evidence>
<dbReference type="STRING" id="3076.A0A2P6TVK3"/>
<dbReference type="AlphaFoldDB" id="A0A2P6TVK3"/>
<sequence length="143" mass="15929">MGIVDAMRRLSGRTYGAETEPTSPKSPQATWRHTDPGYNPNIAKAGRSYYDTVEDKKASPAIWDYHLQSEKAEREASHDVARAAFKSMGAASTSQGDVLDSAALRKMFASDRVDEIMAMADKNKDGKIDFKEFCDLIRKYPCD</sequence>
<evidence type="ECO:0000256" key="1">
    <source>
        <dbReference type="ARBA" id="ARBA00022837"/>
    </source>
</evidence>
<dbReference type="Pfam" id="PF00036">
    <property type="entry name" value="EF-hand_1"/>
    <property type="match status" value="1"/>
</dbReference>
<dbReference type="SUPFAM" id="SSF47473">
    <property type="entry name" value="EF-hand"/>
    <property type="match status" value="1"/>
</dbReference>
<protein>
    <submittedName>
        <fullName evidence="4">EF-hand calcium-binding domain-containing 7-like</fullName>
    </submittedName>
</protein>
<dbReference type="InterPro" id="IPR011992">
    <property type="entry name" value="EF-hand-dom_pair"/>
</dbReference>
<accession>A0A2P6TVK3</accession>
<organism evidence="4 5">
    <name type="scientific">Chlorella sorokiniana</name>
    <name type="common">Freshwater green alga</name>
    <dbReference type="NCBI Taxonomy" id="3076"/>
    <lineage>
        <taxon>Eukaryota</taxon>
        <taxon>Viridiplantae</taxon>
        <taxon>Chlorophyta</taxon>
        <taxon>core chlorophytes</taxon>
        <taxon>Trebouxiophyceae</taxon>
        <taxon>Chlorellales</taxon>
        <taxon>Chlorellaceae</taxon>
        <taxon>Chlorella clade</taxon>
        <taxon>Chlorella</taxon>
    </lineage>
</organism>
<gene>
    <name evidence="4" type="ORF">C2E21_2773</name>
</gene>
<feature type="compositionally biased region" description="Polar residues" evidence="2">
    <location>
        <begin position="20"/>
        <end position="31"/>
    </location>
</feature>
<dbReference type="InterPro" id="IPR018247">
    <property type="entry name" value="EF_Hand_1_Ca_BS"/>
</dbReference>
<keyword evidence="1" id="KW-0106">Calcium</keyword>
<dbReference type="GO" id="GO:0005509">
    <property type="term" value="F:calcium ion binding"/>
    <property type="evidence" value="ECO:0007669"/>
    <property type="project" value="InterPro"/>
</dbReference>
<reference evidence="4 5" key="1">
    <citation type="journal article" date="2018" name="Plant J.">
        <title>Genome sequences of Chlorella sorokiniana UTEX 1602 and Micractinium conductrix SAG 241.80: implications to maltose excretion by a green alga.</title>
        <authorList>
            <person name="Arriola M.B."/>
            <person name="Velmurugan N."/>
            <person name="Zhang Y."/>
            <person name="Plunkett M.H."/>
            <person name="Hondzo H."/>
            <person name="Barney B.M."/>
        </authorList>
    </citation>
    <scope>NUCLEOTIDE SEQUENCE [LARGE SCALE GENOMIC DNA]</scope>
    <source>
        <strain evidence="5">UTEX 1602</strain>
    </source>
</reference>
<keyword evidence="5" id="KW-1185">Reference proteome</keyword>
<dbReference type="Proteomes" id="UP000239899">
    <property type="component" value="Unassembled WGS sequence"/>
</dbReference>
<name>A0A2P6TVK3_CHLSO</name>
<dbReference type="Gene3D" id="1.10.238.10">
    <property type="entry name" value="EF-hand"/>
    <property type="match status" value="1"/>
</dbReference>
<dbReference type="SMART" id="SM00054">
    <property type="entry name" value="EFh"/>
    <property type="match status" value="1"/>
</dbReference>
<dbReference type="PROSITE" id="PS50222">
    <property type="entry name" value="EF_HAND_2"/>
    <property type="match status" value="1"/>
</dbReference>